<evidence type="ECO:0000313" key="2">
    <source>
        <dbReference type="Proteomes" id="UP000027866"/>
    </source>
</evidence>
<dbReference type="OrthoDB" id="4731620at2"/>
<dbReference type="AlphaFoldDB" id="A0A074MP21"/>
<comment type="caution">
    <text evidence="1">The sequence shown here is derived from an EMBL/GenBank/DDBJ whole genome shotgun (WGS) entry which is preliminary data.</text>
</comment>
<dbReference type="KEGG" id="elq:Ga0102493_11603"/>
<dbReference type="RefSeq" id="WP_034902045.1">
    <property type="nucleotide sequence ID" value="NZ_CP017057.1"/>
</dbReference>
<dbReference type="InterPro" id="IPR011008">
    <property type="entry name" value="Dimeric_a/b-barrel"/>
</dbReference>
<name>A0A074MP21_9SPHN</name>
<keyword evidence="2" id="KW-1185">Reference proteome</keyword>
<dbReference type="InterPro" id="IPR021667">
    <property type="entry name" value="HapK"/>
</dbReference>
<dbReference type="EMBL" id="JMIX01000004">
    <property type="protein sequence ID" value="KEO96711.1"/>
    <property type="molecule type" value="Genomic_DNA"/>
</dbReference>
<gene>
    <name evidence="1" type="ORF">EH32_08490</name>
</gene>
<sequence>MRIICLFNLKPGVDVAEYEEWAKTRDLPTVNRLGSVTSFTVHKSVGVFGDENARPHFDYIEIIDVTSMDVFVADISTQDFQAAAAPFQGFADAPQFILTKDL</sequence>
<dbReference type="Proteomes" id="UP000027866">
    <property type="component" value="Unassembled WGS sequence"/>
</dbReference>
<evidence type="ECO:0000313" key="1">
    <source>
        <dbReference type="EMBL" id="KEO96711.1"/>
    </source>
</evidence>
<dbReference type="Pfam" id="PF11639">
    <property type="entry name" value="HapK"/>
    <property type="match status" value="1"/>
</dbReference>
<protein>
    <submittedName>
        <fullName evidence="1">REDY-like protein HapK</fullName>
    </submittedName>
</protein>
<dbReference type="Gene3D" id="3.30.70.100">
    <property type="match status" value="1"/>
</dbReference>
<proteinExistence type="predicted"/>
<reference evidence="1 2" key="1">
    <citation type="submission" date="2014-04" db="EMBL/GenBank/DDBJ databases">
        <title>A comprehensive comparison of genomes of Erythrobacter spp. Strains.</title>
        <authorList>
            <person name="Zheng Q."/>
        </authorList>
    </citation>
    <scope>NUCLEOTIDE SEQUENCE [LARGE SCALE GENOMIC DNA]</scope>
    <source>
        <strain evidence="1 2">DSM 8509</strain>
    </source>
</reference>
<organism evidence="1 2">
    <name type="scientific">Erythrobacter litoralis</name>
    <dbReference type="NCBI Taxonomy" id="39960"/>
    <lineage>
        <taxon>Bacteria</taxon>
        <taxon>Pseudomonadati</taxon>
        <taxon>Pseudomonadota</taxon>
        <taxon>Alphaproteobacteria</taxon>
        <taxon>Sphingomonadales</taxon>
        <taxon>Erythrobacteraceae</taxon>
        <taxon>Erythrobacter/Porphyrobacter group</taxon>
        <taxon>Erythrobacter</taxon>
    </lineage>
</organism>
<dbReference type="SUPFAM" id="SSF54909">
    <property type="entry name" value="Dimeric alpha+beta barrel"/>
    <property type="match status" value="1"/>
</dbReference>
<accession>A0A074MP21</accession>